<dbReference type="AlphaFoldDB" id="A0A351R991"/>
<accession>A0A351R991</accession>
<keyword evidence="1" id="KW-0378">Hydrolase</keyword>
<dbReference type="PANTHER" id="PTHR43019:SF23">
    <property type="entry name" value="PROTEASE DO-LIKE 5, CHLOROPLASTIC"/>
    <property type="match status" value="1"/>
</dbReference>
<dbReference type="InterPro" id="IPR011990">
    <property type="entry name" value="TPR-like_helical_dom_sf"/>
</dbReference>
<dbReference type="PANTHER" id="PTHR43019">
    <property type="entry name" value="SERINE ENDOPROTEASE DEGS"/>
    <property type="match status" value="1"/>
</dbReference>
<dbReference type="Pfam" id="PF13365">
    <property type="entry name" value="Trypsin_2"/>
    <property type="match status" value="1"/>
</dbReference>
<comment type="caution">
    <text evidence="1">The sequence shown here is derived from an EMBL/GenBank/DDBJ whole genome shotgun (WGS) entry which is preliminary data.</text>
</comment>
<organism evidence="1 2">
    <name type="scientific">Methylotenera mobilis</name>
    <dbReference type="NCBI Taxonomy" id="359408"/>
    <lineage>
        <taxon>Bacteria</taxon>
        <taxon>Pseudomonadati</taxon>
        <taxon>Pseudomonadota</taxon>
        <taxon>Betaproteobacteria</taxon>
        <taxon>Nitrosomonadales</taxon>
        <taxon>Methylophilaceae</taxon>
        <taxon>Methylotenera</taxon>
    </lineage>
</organism>
<dbReference type="GO" id="GO:0006508">
    <property type="term" value="P:proteolysis"/>
    <property type="evidence" value="ECO:0007669"/>
    <property type="project" value="UniProtKB-KW"/>
</dbReference>
<dbReference type="SUPFAM" id="SSF48452">
    <property type="entry name" value="TPR-like"/>
    <property type="match status" value="1"/>
</dbReference>
<protein>
    <submittedName>
        <fullName evidence="1">Serine protease</fullName>
    </submittedName>
</protein>
<evidence type="ECO:0000313" key="2">
    <source>
        <dbReference type="Proteomes" id="UP000264313"/>
    </source>
</evidence>
<dbReference type="SUPFAM" id="SSF50494">
    <property type="entry name" value="Trypsin-like serine proteases"/>
    <property type="match status" value="1"/>
</dbReference>
<sequence>MRTLTLGLGFILSISLTFTINLAVAAPPDGLVYALKSSVVKIRVILPNGHYGVGSGVVVAKDQVVTNCHVVANAHAINVIKFGESHRAVSLKADWEHDLCIVGFDGLNTTIVTLGESTSLQYEQSVFTISFPNNSPRPLTTYGAVKALYPMDDSVIIRTTNDFRLGASGGAMFSDDGKLVGIITLKSPGRNAFYYNMPVEWIKNLLKQPEIAINTKGELPFWDAPEEKRPYFMRVIQPYQTKDWVTLKKLSTEWLQLEPKTSEALNYLAIAEYNLKETKNAQQHFGQVYADNKYHANALLYLGMIAAESGNKDEAIKTATLLDQLDKDAANQLNEKLGIATDNECQVKQC</sequence>
<proteinExistence type="predicted"/>
<gene>
    <name evidence="1" type="ORF">DCW48_02825</name>
</gene>
<dbReference type="EMBL" id="DNAA01000066">
    <property type="protein sequence ID" value="HBA08612.1"/>
    <property type="molecule type" value="Genomic_DNA"/>
</dbReference>
<name>A0A351R991_9PROT</name>
<dbReference type="Gene3D" id="2.40.10.10">
    <property type="entry name" value="Trypsin-like serine proteases"/>
    <property type="match status" value="2"/>
</dbReference>
<dbReference type="Gene3D" id="1.25.40.10">
    <property type="entry name" value="Tetratricopeptide repeat domain"/>
    <property type="match status" value="1"/>
</dbReference>
<evidence type="ECO:0000313" key="1">
    <source>
        <dbReference type="EMBL" id="HBA08612.1"/>
    </source>
</evidence>
<reference evidence="1 2" key="1">
    <citation type="journal article" date="2018" name="Nat. Biotechnol.">
        <title>A standardized bacterial taxonomy based on genome phylogeny substantially revises the tree of life.</title>
        <authorList>
            <person name="Parks D.H."/>
            <person name="Chuvochina M."/>
            <person name="Waite D.W."/>
            <person name="Rinke C."/>
            <person name="Skarshewski A."/>
            <person name="Chaumeil P.A."/>
            <person name="Hugenholtz P."/>
        </authorList>
    </citation>
    <scope>NUCLEOTIDE SEQUENCE [LARGE SCALE GENOMIC DNA]</scope>
    <source>
        <strain evidence="1">UBA9958</strain>
    </source>
</reference>
<dbReference type="InterPro" id="IPR043504">
    <property type="entry name" value="Peptidase_S1_PA_chymotrypsin"/>
</dbReference>
<keyword evidence="1" id="KW-0645">Protease</keyword>
<dbReference type="InterPro" id="IPR009003">
    <property type="entry name" value="Peptidase_S1_PA"/>
</dbReference>
<dbReference type="STRING" id="1132855.GCA_000384255_00988"/>
<dbReference type="GO" id="GO:0008233">
    <property type="term" value="F:peptidase activity"/>
    <property type="evidence" value="ECO:0007669"/>
    <property type="project" value="UniProtKB-KW"/>
</dbReference>
<dbReference type="Proteomes" id="UP000264313">
    <property type="component" value="Unassembled WGS sequence"/>
</dbReference>